<dbReference type="Gramene" id="OMO91880">
    <property type="protein sequence ID" value="OMO91880"/>
    <property type="gene ID" value="CCACVL1_06972"/>
</dbReference>
<feature type="region of interest" description="Disordered" evidence="1">
    <location>
        <begin position="1"/>
        <end position="48"/>
    </location>
</feature>
<name>A0A1R3JAR3_COCAP</name>
<evidence type="ECO:0000256" key="1">
    <source>
        <dbReference type="SAM" id="MobiDB-lite"/>
    </source>
</evidence>
<comment type="caution">
    <text evidence="2">The sequence shown here is derived from an EMBL/GenBank/DDBJ whole genome shotgun (WGS) entry which is preliminary data.</text>
</comment>
<protein>
    <submittedName>
        <fullName evidence="2">Uncharacterized protein</fullName>
    </submittedName>
</protein>
<dbReference type="Proteomes" id="UP000188268">
    <property type="component" value="Unassembled WGS sequence"/>
</dbReference>
<evidence type="ECO:0000313" key="3">
    <source>
        <dbReference type="Proteomes" id="UP000188268"/>
    </source>
</evidence>
<feature type="non-terminal residue" evidence="2">
    <location>
        <position position="1"/>
    </location>
</feature>
<accession>A0A1R3JAR3</accession>
<sequence length="48" mass="5341">GCSSSVATDQADCHRRNRREKERHGGREAATKLQNPGETEIGSRKGRF</sequence>
<feature type="compositionally biased region" description="Basic and acidic residues" evidence="1">
    <location>
        <begin position="11"/>
        <end position="30"/>
    </location>
</feature>
<reference evidence="2 3" key="1">
    <citation type="submission" date="2013-09" db="EMBL/GenBank/DDBJ databases">
        <title>Corchorus capsularis genome sequencing.</title>
        <authorList>
            <person name="Alam M."/>
            <person name="Haque M.S."/>
            <person name="Islam M.S."/>
            <person name="Emdad E.M."/>
            <person name="Islam M.M."/>
            <person name="Ahmed B."/>
            <person name="Halim A."/>
            <person name="Hossen Q.M.M."/>
            <person name="Hossain M.Z."/>
            <person name="Ahmed R."/>
            <person name="Khan M.M."/>
            <person name="Islam R."/>
            <person name="Rashid M.M."/>
            <person name="Khan S.A."/>
            <person name="Rahman M.S."/>
            <person name="Alam M."/>
        </authorList>
    </citation>
    <scope>NUCLEOTIDE SEQUENCE [LARGE SCALE GENOMIC DNA]</scope>
    <source>
        <strain evidence="3">cv. CVL-1</strain>
        <tissue evidence="2">Whole seedling</tissue>
    </source>
</reference>
<organism evidence="2 3">
    <name type="scientific">Corchorus capsularis</name>
    <name type="common">Jute</name>
    <dbReference type="NCBI Taxonomy" id="210143"/>
    <lineage>
        <taxon>Eukaryota</taxon>
        <taxon>Viridiplantae</taxon>
        <taxon>Streptophyta</taxon>
        <taxon>Embryophyta</taxon>
        <taxon>Tracheophyta</taxon>
        <taxon>Spermatophyta</taxon>
        <taxon>Magnoliopsida</taxon>
        <taxon>eudicotyledons</taxon>
        <taxon>Gunneridae</taxon>
        <taxon>Pentapetalae</taxon>
        <taxon>rosids</taxon>
        <taxon>malvids</taxon>
        <taxon>Malvales</taxon>
        <taxon>Malvaceae</taxon>
        <taxon>Grewioideae</taxon>
        <taxon>Apeibeae</taxon>
        <taxon>Corchorus</taxon>
    </lineage>
</organism>
<evidence type="ECO:0000313" key="2">
    <source>
        <dbReference type="EMBL" id="OMO91880.1"/>
    </source>
</evidence>
<gene>
    <name evidence="2" type="ORF">CCACVL1_06972</name>
</gene>
<dbReference type="EMBL" id="AWWV01008271">
    <property type="protein sequence ID" value="OMO91880.1"/>
    <property type="molecule type" value="Genomic_DNA"/>
</dbReference>
<keyword evidence="3" id="KW-1185">Reference proteome</keyword>
<dbReference type="AlphaFoldDB" id="A0A1R3JAR3"/>
<proteinExistence type="predicted"/>